<sequence>MDIYQAYGELKAQGLTRDQYDFSRTWLGRDRSYLSSLKARKRPASPETMIYLATALTRAMVAARAERQMAQAEVLDRIGGKVWQGIVLAGHAQ</sequence>
<protein>
    <submittedName>
        <fullName evidence="1">DUF6626 family protein</fullName>
    </submittedName>
</protein>
<organism evidence="1 2">
    <name type="scientific">Phaeospirillum tilakii</name>
    <dbReference type="NCBI Taxonomy" id="741673"/>
    <lineage>
        <taxon>Bacteria</taxon>
        <taxon>Pseudomonadati</taxon>
        <taxon>Pseudomonadota</taxon>
        <taxon>Alphaproteobacteria</taxon>
        <taxon>Rhodospirillales</taxon>
        <taxon>Rhodospirillaceae</taxon>
        <taxon>Phaeospirillum</taxon>
    </lineage>
</organism>
<comment type="caution">
    <text evidence="1">The sequence shown here is derived from an EMBL/GenBank/DDBJ whole genome shotgun (WGS) entry which is preliminary data.</text>
</comment>
<dbReference type="InterPro" id="IPR046734">
    <property type="entry name" value="DUF6626"/>
</dbReference>
<name>A0ABW5CIG1_9PROT</name>
<accession>A0ABW5CIG1</accession>
<dbReference type="Pfam" id="PF20331">
    <property type="entry name" value="DUF6626"/>
    <property type="match status" value="1"/>
</dbReference>
<dbReference type="Proteomes" id="UP001597296">
    <property type="component" value="Unassembled WGS sequence"/>
</dbReference>
<proteinExistence type="predicted"/>
<dbReference type="RefSeq" id="WP_377319315.1">
    <property type="nucleotide sequence ID" value="NZ_JBHUIY010000094.1"/>
</dbReference>
<keyword evidence="2" id="KW-1185">Reference proteome</keyword>
<gene>
    <name evidence="1" type="ORF">ACFSNB_18655</name>
</gene>
<reference evidence="2" key="1">
    <citation type="journal article" date="2019" name="Int. J. Syst. Evol. Microbiol.">
        <title>The Global Catalogue of Microorganisms (GCM) 10K type strain sequencing project: providing services to taxonomists for standard genome sequencing and annotation.</title>
        <authorList>
            <consortium name="The Broad Institute Genomics Platform"/>
            <consortium name="The Broad Institute Genome Sequencing Center for Infectious Disease"/>
            <person name="Wu L."/>
            <person name="Ma J."/>
        </authorList>
    </citation>
    <scope>NUCLEOTIDE SEQUENCE [LARGE SCALE GENOMIC DNA]</scope>
    <source>
        <strain evidence="2">KCTC 15012</strain>
    </source>
</reference>
<dbReference type="EMBL" id="JBHUIY010000094">
    <property type="protein sequence ID" value="MFD2235813.1"/>
    <property type="molecule type" value="Genomic_DNA"/>
</dbReference>
<evidence type="ECO:0000313" key="2">
    <source>
        <dbReference type="Proteomes" id="UP001597296"/>
    </source>
</evidence>
<evidence type="ECO:0000313" key="1">
    <source>
        <dbReference type="EMBL" id="MFD2235813.1"/>
    </source>
</evidence>